<evidence type="ECO:0000259" key="11">
    <source>
        <dbReference type="PROSITE" id="PS50097"/>
    </source>
</evidence>
<dbReference type="Gene3D" id="3.30.160.60">
    <property type="entry name" value="Classic Zinc Finger"/>
    <property type="match status" value="2"/>
</dbReference>
<keyword evidence="2" id="KW-0217">Developmental protein</keyword>
<dbReference type="SUPFAM" id="SSF57667">
    <property type="entry name" value="beta-beta-alpha zinc fingers"/>
    <property type="match status" value="1"/>
</dbReference>
<keyword evidence="5 9" id="KW-0863">Zinc-finger</keyword>
<feature type="region of interest" description="Disordered" evidence="10">
    <location>
        <begin position="759"/>
        <end position="831"/>
    </location>
</feature>
<dbReference type="SUPFAM" id="SSF54695">
    <property type="entry name" value="POZ domain"/>
    <property type="match status" value="1"/>
</dbReference>
<feature type="domain" description="C2H2-type" evidence="12">
    <location>
        <begin position="685"/>
        <end position="712"/>
    </location>
</feature>
<feature type="domain" description="BTB" evidence="11">
    <location>
        <begin position="349"/>
        <end position="414"/>
    </location>
</feature>
<feature type="compositionally biased region" description="Low complexity" evidence="10">
    <location>
        <begin position="774"/>
        <end position="790"/>
    </location>
</feature>
<dbReference type="GO" id="GO:0033260">
    <property type="term" value="P:nuclear DNA replication"/>
    <property type="evidence" value="ECO:0007669"/>
    <property type="project" value="TreeGrafter"/>
</dbReference>
<keyword evidence="3" id="KW-0479">Metal-binding</keyword>
<dbReference type="Gene3D" id="3.30.710.10">
    <property type="entry name" value="Potassium Channel Kv1.1, Chain A"/>
    <property type="match status" value="1"/>
</dbReference>
<dbReference type="GO" id="GO:0008270">
    <property type="term" value="F:zinc ion binding"/>
    <property type="evidence" value="ECO:0007669"/>
    <property type="project" value="UniProtKB-KW"/>
</dbReference>
<protein>
    <submittedName>
        <fullName evidence="13">Uncharacterized protein</fullName>
    </submittedName>
</protein>
<feature type="region of interest" description="Disordered" evidence="10">
    <location>
        <begin position="533"/>
        <end position="595"/>
    </location>
</feature>
<keyword evidence="7" id="KW-0539">Nucleus</keyword>
<reference evidence="13" key="1">
    <citation type="journal article" date="2020" name="G3 (Bethesda)">
        <title>High-Quality Assemblies for Three Invasive Social Wasps from the &lt;i&gt;Vespula&lt;/i&gt; Genus.</title>
        <authorList>
            <person name="Harrop T.W.R."/>
            <person name="Guhlin J."/>
            <person name="McLaughlin G.M."/>
            <person name="Permina E."/>
            <person name="Stockwell P."/>
            <person name="Gilligan J."/>
            <person name="Le Lec M.F."/>
            <person name="Gruber M.A.M."/>
            <person name="Quinn O."/>
            <person name="Lovegrove M."/>
            <person name="Duncan E.J."/>
            <person name="Remnant E.J."/>
            <person name="Van Eeckhoven J."/>
            <person name="Graham B."/>
            <person name="Knapp R.A."/>
            <person name="Langford K.W."/>
            <person name="Kronenberg Z."/>
            <person name="Press M.O."/>
            <person name="Eacker S.M."/>
            <person name="Wilson-Rankin E.E."/>
            <person name="Purcell J."/>
            <person name="Lester P.J."/>
            <person name="Dearden P.K."/>
        </authorList>
    </citation>
    <scope>NUCLEOTIDE SEQUENCE</scope>
    <source>
        <strain evidence="13">Marl-1</strain>
    </source>
</reference>
<evidence type="ECO:0000256" key="5">
    <source>
        <dbReference type="ARBA" id="ARBA00022771"/>
    </source>
</evidence>
<dbReference type="Pfam" id="PF00096">
    <property type="entry name" value="zf-C2H2"/>
    <property type="match status" value="2"/>
</dbReference>
<dbReference type="InterPro" id="IPR011333">
    <property type="entry name" value="SKP1/BTB/POZ_sf"/>
</dbReference>
<dbReference type="FunFam" id="3.30.160.60:FF:000446">
    <property type="entry name" value="Zinc finger protein"/>
    <property type="match status" value="1"/>
</dbReference>
<feature type="domain" description="C2H2-type" evidence="12">
    <location>
        <begin position="657"/>
        <end position="684"/>
    </location>
</feature>
<gene>
    <name evidence="13" type="ORF">HZH66_012369</name>
</gene>
<dbReference type="CDD" id="cd18315">
    <property type="entry name" value="BTB_POZ_BAB-like"/>
    <property type="match status" value="1"/>
</dbReference>
<keyword evidence="6" id="KW-0862">Zinc</keyword>
<feature type="region of interest" description="Disordered" evidence="10">
    <location>
        <begin position="704"/>
        <end position="740"/>
    </location>
</feature>
<dbReference type="PANTHER" id="PTHR12972:SF0">
    <property type="entry name" value="PROTEIN DOWNSTREAM NEIGHBOR OF SON"/>
    <property type="match status" value="1"/>
</dbReference>
<dbReference type="PANTHER" id="PTHR12972">
    <property type="entry name" value="DOWNSTREAM NEIGHBOR OF SON"/>
    <property type="match status" value="1"/>
</dbReference>
<dbReference type="FunFam" id="3.30.160.60:FF:001498">
    <property type="entry name" value="Zinc finger protein 404"/>
    <property type="match status" value="1"/>
</dbReference>
<dbReference type="Proteomes" id="UP000614350">
    <property type="component" value="Unassembled WGS sequence"/>
</dbReference>
<name>A0A834JBR0_VESVU</name>
<evidence type="ECO:0000256" key="10">
    <source>
        <dbReference type="SAM" id="MobiDB-lite"/>
    </source>
</evidence>
<evidence type="ECO:0000256" key="6">
    <source>
        <dbReference type="ARBA" id="ARBA00022833"/>
    </source>
</evidence>
<dbReference type="AlphaFoldDB" id="A0A834JBR0"/>
<dbReference type="SMART" id="SM00355">
    <property type="entry name" value="ZnF_C2H2"/>
    <property type="match status" value="2"/>
</dbReference>
<evidence type="ECO:0000313" key="13">
    <source>
        <dbReference type="EMBL" id="KAF7384119.1"/>
    </source>
</evidence>
<evidence type="ECO:0000256" key="1">
    <source>
        <dbReference type="ARBA" id="ARBA00004123"/>
    </source>
</evidence>
<evidence type="ECO:0000256" key="8">
    <source>
        <dbReference type="ARBA" id="ARBA00025806"/>
    </source>
</evidence>
<keyword evidence="4" id="KW-0677">Repeat</keyword>
<dbReference type="InterPro" id="IPR000210">
    <property type="entry name" value="BTB/POZ_dom"/>
</dbReference>
<sequence length="831" mass="93829">MHALLTPTTRGFRQALKQEEIEYTMPLKIDYKRPSDPTDSGCETLDSNSSVLIPNEEEDEAQDKWLQSLGVENSEIRKINSSQARMILEKESEMDSMKQSLVFVKGVEAQALFNLLINCKSAITTTGALAGVPPTLLAPTAFHGATLKPLKVKESIVRVDKDRFHSLELKGPLLPHILPSLCDMMKSSQLEEFSVSCAHLTTTTSFSAAKHGLERIETEDAAKIQQNVFGQENLSDCGFNNILLRHFCNPDPAKIEVVEGLNTSKDRSLELDKTVITFKVHGPSRFNLSKCLFMDELSVMHERLRSSQYCIGLQSARIMGEKTFNLTWNNHLANLSGLFEGLYKSGSLTDATLACQGGMLRAHRLVLAACSPYFERVFKEHYGEQPILILKGVAVEEMECLLDFMYRGSIDVAEEHLPSLIKTATDLEIRGLSGDQRNQDNGRSSYTRLDARTQRCHIETRVHTTEYIKEPSVIPFLPKQSSIESLEDTIKVEEIEVEDDPMVMDGHEDPFDEPLRSSGTQIKRIPPPMYKRETRYKGQKRVSVGRITRNSDPLDIKPKDRSSLREESDREWPYEDASSTIKSFNNGSVDPTVPDIQMNDDMREREESMMSPKSPEDTLRIGVKRKAELIAKRGGVNETRGEMKSSLKTDRAQYKPFSCDLCILAFTRASHLARHRRVHTGERPFACNICPRMFARQDKLKQHLDSHLQSSKRKTNLTAASTPTVPVKGKRGRPRKVNTEQSVVQDFLKFGEFSSLLDKSHSNDTLSKNDDTSMKTSTTTTMTSTTMTTTEGDKRVTNREELYKQKDADKDKNKDKDNYGCQVENGRDVSY</sequence>
<comment type="caution">
    <text evidence="13">The sequence shown here is derived from an EMBL/GenBank/DDBJ whole genome shotgun (WGS) entry which is preliminary data.</text>
</comment>
<feature type="compositionally biased region" description="Basic and acidic residues" evidence="10">
    <location>
        <begin position="759"/>
        <end position="773"/>
    </location>
</feature>
<evidence type="ECO:0000313" key="14">
    <source>
        <dbReference type="Proteomes" id="UP000614350"/>
    </source>
</evidence>
<dbReference type="InterPro" id="IPR036236">
    <property type="entry name" value="Znf_C2H2_sf"/>
</dbReference>
<evidence type="ECO:0000256" key="9">
    <source>
        <dbReference type="PROSITE-ProRule" id="PRU00042"/>
    </source>
</evidence>
<dbReference type="SMART" id="SM00225">
    <property type="entry name" value="BTB"/>
    <property type="match status" value="1"/>
</dbReference>
<evidence type="ECO:0000259" key="12">
    <source>
        <dbReference type="PROSITE" id="PS50157"/>
    </source>
</evidence>
<keyword evidence="14" id="KW-1185">Reference proteome</keyword>
<feature type="compositionally biased region" description="Polar residues" evidence="10">
    <location>
        <begin position="577"/>
        <end position="589"/>
    </location>
</feature>
<evidence type="ECO:0000256" key="2">
    <source>
        <dbReference type="ARBA" id="ARBA00022473"/>
    </source>
</evidence>
<feature type="compositionally biased region" description="Basic and acidic residues" evidence="10">
    <location>
        <begin position="791"/>
        <end position="818"/>
    </location>
</feature>
<comment type="similarity">
    <text evidence="8">Belongs to the DONSON family.</text>
</comment>
<dbReference type="Pfam" id="PF00651">
    <property type="entry name" value="BTB"/>
    <property type="match status" value="1"/>
</dbReference>
<dbReference type="InterPro" id="IPR024861">
    <property type="entry name" value="Donson"/>
</dbReference>
<dbReference type="PROSITE" id="PS50157">
    <property type="entry name" value="ZINC_FINGER_C2H2_2"/>
    <property type="match status" value="2"/>
</dbReference>
<evidence type="ECO:0000256" key="4">
    <source>
        <dbReference type="ARBA" id="ARBA00022737"/>
    </source>
</evidence>
<dbReference type="GO" id="GO:0005634">
    <property type="term" value="C:nucleus"/>
    <property type="evidence" value="ECO:0007669"/>
    <property type="project" value="UniProtKB-SubCell"/>
</dbReference>
<accession>A0A834JBR0</accession>
<evidence type="ECO:0000256" key="3">
    <source>
        <dbReference type="ARBA" id="ARBA00022723"/>
    </source>
</evidence>
<dbReference type="PROSITE" id="PS00028">
    <property type="entry name" value="ZINC_FINGER_C2H2_1"/>
    <property type="match status" value="2"/>
</dbReference>
<feature type="compositionally biased region" description="Basic and acidic residues" evidence="10">
    <location>
        <begin position="552"/>
        <end position="573"/>
    </location>
</feature>
<proteinExistence type="inferred from homology"/>
<comment type="subcellular location">
    <subcellularLocation>
        <location evidence="1">Nucleus</location>
    </subcellularLocation>
</comment>
<dbReference type="InterPro" id="IPR013087">
    <property type="entry name" value="Znf_C2H2_type"/>
</dbReference>
<dbReference type="PROSITE" id="PS50097">
    <property type="entry name" value="BTB"/>
    <property type="match status" value="1"/>
</dbReference>
<organism evidence="13 14">
    <name type="scientific">Vespula vulgaris</name>
    <name type="common">Yellow jacket</name>
    <name type="synonym">Wasp</name>
    <dbReference type="NCBI Taxonomy" id="7454"/>
    <lineage>
        <taxon>Eukaryota</taxon>
        <taxon>Metazoa</taxon>
        <taxon>Ecdysozoa</taxon>
        <taxon>Arthropoda</taxon>
        <taxon>Hexapoda</taxon>
        <taxon>Insecta</taxon>
        <taxon>Pterygota</taxon>
        <taxon>Neoptera</taxon>
        <taxon>Endopterygota</taxon>
        <taxon>Hymenoptera</taxon>
        <taxon>Apocrita</taxon>
        <taxon>Aculeata</taxon>
        <taxon>Vespoidea</taxon>
        <taxon>Vespidae</taxon>
        <taxon>Vespinae</taxon>
        <taxon>Vespula</taxon>
    </lineage>
</organism>
<dbReference type="EMBL" id="JACSEA010000016">
    <property type="protein sequence ID" value="KAF7384119.1"/>
    <property type="molecule type" value="Genomic_DNA"/>
</dbReference>
<evidence type="ECO:0000256" key="7">
    <source>
        <dbReference type="ARBA" id="ARBA00023242"/>
    </source>
</evidence>